<dbReference type="Proteomes" id="UP000279089">
    <property type="component" value="Unassembled WGS sequence"/>
</dbReference>
<organism evidence="2 3">
    <name type="scientific">Chitinophaga barathri</name>
    <dbReference type="NCBI Taxonomy" id="1647451"/>
    <lineage>
        <taxon>Bacteria</taxon>
        <taxon>Pseudomonadati</taxon>
        <taxon>Bacteroidota</taxon>
        <taxon>Chitinophagia</taxon>
        <taxon>Chitinophagales</taxon>
        <taxon>Chitinophagaceae</taxon>
        <taxon>Chitinophaga</taxon>
    </lineage>
</organism>
<keyword evidence="3" id="KW-1185">Reference proteome</keyword>
<evidence type="ECO:0000313" key="2">
    <source>
        <dbReference type="EMBL" id="RPD40302.1"/>
    </source>
</evidence>
<dbReference type="AlphaFoldDB" id="A0A3N4M9D8"/>
<proteinExistence type="predicted"/>
<evidence type="ECO:0000313" key="3">
    <source>
        <dbReference type="Proteomes" id="UP000279089"/>
    </source>
</evidence>
<feature type="chain" id="PRO_5018180213" evidence="1">
    <location>
        <begin position="29"/>
        <end position="156"/>
    </location>
</feature>
<sequence length="156" mass="17672">MKHSIVNAPKRVLTALALILGISLQASAQNETFAYVNTREEKAPRTTTNTSPDEANFMIQRGCKIEVTQEGTDDLRFLVQIVNPRQDKLVLFIKDASNNTLHKEVLDGNARYLGRFNMDKLEDGSYTFEIRNGKNKLEKSIDIKTQFLVNRVVSVE</sequence>
<accession>A0A3N4M9D8</accession>
<dbReference type="OrthoDB" id="955414at2"/>
<dbReference type="EMBL" id="RMBX01000008">
    <property type="protein sequence ID" value="RPD40302.1"/>
    <property type="molecule type" value="Genomic_DNA"/>
</dbReference>
<dbReference type="RefSeq" id="WP_120517666.1">
    <property type="nucleotide sequence ID" value="NZ_QXZY01000009.1"/>
</dbReference>
<gene>
    <name evidence="2" type="ORF">EG028_16795</name>
</gene>
<protein>
    <submittedName>
        <fullName evidence="2">Uncharacterized protein</fullName>
    </submittedName>
</protein>
<feature type="signal peptide" evidence="1">
    <location>
        <begin position="1"/>
        <end position="28"/>
    </location>
</feature>
<reference evidence="3" key="1">
    <citation type="submission" date="2018-11" db="EMBL/GenBank/DDBJ databases">
        <title>Chitinophaga lutea sp.nov., isolate from arsenic contaminated soil.</title>
        <authorList>
            <person name="Zong Y."/>
        </authorList>
    </citation>
    <scope>NUCLEOTIDE SEQUENCE [LARGE SCALE GENOMIC DNA]</scope>
    <source>
        <strain evidence="3">YLT18</strain>
    </source>
</reference>
<keyword evidence="1" id="KW-0732">Signal</keyword>
<name>A0A3N4M9D8_9BACT</name>
<comment type="caution">
    <text evidence="2">The sequence shown here is derived from an EMBL/GenBank/DDBJ whole genome shotgun (WGS) entry which is preliminary data.</text>
</comment>
<evidence type="ECO:0000256" key="1">
    <source>
        <dbReference type="SAM" id="SignalP"/>
    </source>
</evidence>